<keyword evidence="1" id="KW-0472">Membrane</keyword>
<reference evidence="2 3" key="1">
    <citation type="submission" date="2015-10" db="EMBL/GenBank/DDBJ databases">
        <title>Draft genome sequence of Streptomyces corchorusii DSM 40340, type strain for the species Streptomyces corchorusii.</title>
        <authorList>
            <person name="Ruckert C."/>
            <person name="Winkler A."/>
            <person name="Kalinowski J."/>
            <person name="Kampfer P."/>
            <person name="Glaeser S."/>
        </authorList>
    </citation>
    <scope>NUCLEOTIDE SEQUENCE [LARGE SCALE GENOMIC DNA]</scope>
    <source>
        <strain evidence="2 3">DSM 40340</strain>
    </source>
</reference>
<gene>
    <name evidence="2" type="ORF">AQJ11_09445</name>
</gene>
<keyword evidence="3" id="KW-1185">Reference proteome</keyword>
<accession>A0A124HP37</accession>
<dbReference type="AlphaFoldDB" id="A0A124HP37"/>
<sequence>MTRRTAPRAALLAAGELLAWWAVLALLWLVLISTVDTLERVVGAGCAAVGAVLARTGRRAVSWR</sequence>
<dbReference type="Proteomes" id="UP000053398">
    <property type="component" value="Unassembled WGS sequence"/>
</dbReference>
<proteinExistence type="predicted"/>
<evidence type="ECO:0000256" key="1">
    <source>
        <dbReference type="SAM" id="Phobius"/>
    </source>
</evidence>
<comment type="caution">
    <text evidence="2">The sequence shown here is derived from an EMBL/GenBank/DDBJ whole genome shotgun (WGS) entry which is preliminary data.</text>
</comment>
<dbReference type="EMBL" id="LMWP01000008">
    <property type="protein sequence ID" value="KUN30928.1"/>
    <property type="molecule type" value="Genomic_DNA"/>
</dbReference>
<organism evidence="2 3">
    <name type="scientific">Streptomyces corchorusii</name>
    <name type="common">Streptomyces chibaensis</name>
    <dbReference type="NCBI Taxonomy" id="1903"/>
    <lineage>
        <taxon>Bacteria</taxon>
        <taxon>Bacillati</taxon>
        <taxon>Actinomycetota</taxon>
        <taxon>Actinomycetes</taxon>
        <taxon>Kitasatosporales</taxon>
        <taxon>Streptomycetaceae</taxon>
        <taxon>Streptomyces</taxon>
    </lineage>
</organism>
<protein>
    <submittedName>
        <fullName evidence="2">Uncharacterized protein</fullName>
    </submittedName>
</protein>
<evidence type="ECO:0000313" key="2">
    <source>
        <dbReference type="EMBL" id="KUN30928.1"/>
    </source>
</evidence>
<keyword evidence="1" id="KW-0812">Transmembrane</keyword>
<keyword evidence="1" id="KW-1133">Transmembrane helix</keyword>
<evidence type="ECO:0000313" key="3">
    <source>
        <dbReference type="Proteomes" id="UP000053398"/>
    </source>
</evidence>
<dbReference type="RefSeq" id="WP_059262566.1">
    <property type="nucleotide sequence ID" value="NZ_KQ948353.1"/>
</dbReference>
<feature type="transmembrane region" description="Helical" evidence="1">
    <location>
        <begin position="9"/>
        <end position="31"/>
    </location>
</feature>
<name>A0A124HP37_STRCK</name>